<dbReference type="STRING" id="3068.D8U7S8"/>
<dbReference type="GO" id="GO:0015996">
    <property type="term" value="P:chlorophyll catabolic process"/>
    <property type="evidence" value="ECO:0007669"/>
    <property type="project" value="TreeGrafter"/>
</dbReference>
<dbReference type="PANTHER" id="PTHR33428:SF14">
    <property type="entry name" value="CARBOXYLESTERASE TYPE B DOMAIN-CONTAINING PROTEIN"/>
    <property type="match status" value="1"/>
</dbReference>
<organism evidence="3">
    <name type="scientific">Volvox carteri f. nagariensis</name>
    <dbReference type="NCBI Taxonomy" id="3068"/>
    <lineage>
        <taxon>Eukaryota</taxon>
        <taxon>Viridiplantae</taxon>
        <taxon>Chlorophyta</taxon>
        <taxon>core chlorophytes</taxon>
        <taxon>Chlorophyceae</taxon>
        <taxon>CS clade</taxon>
        <taxon>Chlamydomonadales</taxon>
        <taxon>Volvocaceae</taxon>
        <taxon>Volvox</taxon>
    </lineage>
</organism>
<gene>
    <name evidence="2" type="ORF">VOLCADRAFT_106523</name>
</gene>
<accession>D8U7S8</accession>
<proteinExistence type="predicted"/>
<dbReference type="SUPFAM" id="SSF53474">
    <property type="entry name" value="alpha/beta-Hydrolases"/>
    <property type="match status" value="1"/>
</dbReference>
<feature type="signal peptide" evidence="1">
    <location>
        <begin position="1"/>
        <end position="28"/>
    </location>
</feature>
<reference evidence="2 3" key="1">
    <citation type="journal article" date="2010" name="Science">
        <title>Genomic analysis of organismal complexity in the multicellular green alga Volvox carteri.</title>
        <authorList>
            <person name="Prochnik S.E."/>
            <person name="Umen J."/>
            <person name="Nedelcu A.M."/>
            <person name="Hallmann A."/>
            <person name="Miller S.M."/>
            <person name="Nishii I."/>
            <person name="Ferris P."/>
            <person name="Kuo A."/>
            <person name="Mitros T."/>
            <person name="Fritz-Laylin L.K."/>
            <person name="Hellsten U."/>
            <person name="Chapman J."/>
            <person name="Simakov O."/>
            <person name="Rensing S.A."/>
            <person name="Terry A."/>
            <person name="Pangilinan J."/>
            <person name="Kapitonov V."/>
            <person name="Jurka J."/>
            <person name="Salamov A."/>
            <person name="Shapiro H."/>
            <person name="Schmutz J."/>
            <person name="Grimwood J."/>
            <person name="Lindquist E."/>
            <person name="Lucas S."/>
            <person name="Grigoriev I.V."/>
            <person name="Schmitt R."/>
            <person name="Kirk D."/>
            <person name="Rokhsar D.S."/>
        </authorList>
    </citation>
    <scope>NUCLEOTIDE SEQUENCE [LARGE SCALE GENOMIC DNA]</scope>
    <source>
        <strain evidence="3">f. Nagariensis / Eve</strain>
    </source>
</reference>
<dbReference type="InterPro" id="IPR029058">
    <property type="entry name" value="AB_hydrolase_fold"/>
</dbReference>
<evidence type="ECO:0000313" key="3">
    <source>
        <dbReference type="Proteomes" id="UP000001058"/>
    </source>
</evidence>
<dbReference type="Proteomes" id="UP000001058">
    <property type="component" value="Unassembled WGS sequence"/>
</dbReference>
<keyword evidence="1" id="KW-0732">Signal</keyword>
<feature type="chain" id="PRO_5003124239" description="Chlorophyllase" evidence="1">
    <location>
        <begin position="29"/>
        <end position="459"/>
    </location>
</feature>
<dbReference type="InParanoid" id="D8U7S8"/>
<dbReference type="GeneID" id="9621469"/>
<dbReference type="RefSeq" id="XP_002954790.1">
    <property type="nucleotide sequence ID" value="XM_002954744.1"/>
</dbReference>
<evidence type="ECO:0000313" key="2">
    <source>
        <dbReference type="EMBL" id="EFJ44196.1"/>
    </source>
</evidence>
<dbReference type="InterPro" id="IPR017395">
    <property type="entry name" value="Chlorophyllase-like"/>
</dbReference>
<dbReference type="PANTHER" id="PTHR33428">
    <property type="entry name" value="CHLOROPHYLLASE-2, CHLOROPLASTIC"/>
    <property type="match status" value="1"/>
</dbReference>
<protein>
    <recommendedName>
        <fullName evidence="4">Chlorophyllase</fullName>
    </recommendedName>
</protein>
<sequence>MALNNRWFLIFATSTLLLCSAMVLPAFAQDFSKNGNHTTKKYSTSATPLPYNWTVDITYPTDDKGGPFPLIFMFNGMEASLCIFLDSSRLGSIARLFNRHGTCCQAAWYTKTVEHVASWGYVIVQYTTGIAYPLQNGEKDEVKVLAPLLEWLKSDCPIKNKIDFSRKAVMGHSRGGKLASLHYATRSDVATAVLIDPVDCSPQALGPTHPSAIAKLVGLDIDCSRKPIPSHGRSDKSAAVIGSGYRRDGIASWLLPSCTPDDNNATAFSATLSDKSWYISMVQAGHMQFAESNGLDAYAALNLACGPLAFKISNADVISEARTMAVAWFESVFRPGQSTKSGLQAYMQHLQTQSRKGVLTYRVPGAPPAAPETTAAEAVVSSATGGAERKNPDSIREFMQASTLYSSGRQADRADTSTHIIHHQTGALKTSRWGSRRRRIEGRAICRFRELALALPWLA</sequence>
<name>D8U7S8_VOLCA</name>
<dbReference type="OrthoDB" id="508050at2759"/>
<keyword evidence="3" id="KW-1185">Reference proteome</keyword>
<dbReference type="KEGG" id="vcn:VOLCADRAFT_106523"/>
<dbReference type="Gene3D" id="3.40.50.1820">
    <property type="entry name" value="alpha/beta hydrolase"/>
    <property type="match status" value="1"/>
</dbReference>
<dbReference type="ESTHER" id="volca-d8u7s8">
    <property type="family name" value="Chlorophyllase_Plant"/>
</dbReference>
<dbReference type="AlphaFoldDB" id="D8U7S8"/>
<dbReference type="GO" id="GO:0047746">
    <property type="term" value="F:chlorophyllase activity"/>
    <property type="evidence" value="ECO:0007669"/>
    <property type="project" value="TreeGrafter"/>
</dbReference>
<evidence type="ECO:0000256" key="1">
    <source>
        <dbReference type="SAM" id="SignalP"/>
    </source>
</evidence>
<dbReference type="EMBL" id="GL378366">
    <property type="protein sequence ID" value="EFJ44196.1"/>
    <property type="molecule type" value="Genomic_DNA"/>
</dbReference>
<dbReference type="Pfam" id="PF07224">
    <property type="entry name" value="Chlorophyllase"/>
    <property type="match status" value="1"/>
</dbReference>
<evidence type="ECO:0008006" key="4">
    <source>
        <dbReference type="Google" id="ProtNLM"/>
    </source>
</evidence>